<evidence type="ECO:0000256" key="2">
    <source>
        <dbReference type="ARBA" id="ARBA00004123"/>
    </source>
</evidence>
<evidence type="ECO:0000259" key="12">
    <source>
        <dbReference type="PROSITE" id="PS50076"/>
    </source>
</evidence>
<dbReference type="PROSITE" id="PS51074">
    <property type="entry name" value="DPH_MB"/>
    <property type="match status" value="1"/>
</dbReference>
<comment type="pathway">
    <text evidence="4">Protein modification; peptidyl-diphthamide biosynthesis.</text>
</comment>
<evidence type="ECO:0000256" key="11">
    <source>
        <dbReference type="ARBA" id="ARBA00023242"/>
    </source>
</evidence>
<protein>
    <recommendedName>
        <fullName evidence="6">Diphthamide biosynthesis protein 4</fullName>
    </recommendedName>
</protein>
<dbReference type="Proteomes" id="UP000178912">
    <property type="component" value="Unassembled WGS sequence"/>
</dbReference>
<organism evidence="14 15">
    <name type="scientific">Rhynchosporium agropyri</name>
    <dbReference type="NCBI Taxonomy" id="914238"/>
    <lineage>
        <taxon>Eukaryota</taxon>
        <taxon>Fungi</taxon>
        <taxon>Dikarya</taxon>
        <taxon>Ascomycota</taxon>
        <taxon>Pezizomycotina</taxon>
        <taxon>Leotiomycetes</taxon>
        <taxon>Helotiales</taxon>
        <taxon>Ploettnerulaceae</taxon>
        <taxon>Rhynchosporium</taxon>
    </lineage>
</organism>
<dbReference type="GO" id="GO:0005634">
    <property type="term" value="C:nucleus"/>
    <property type="evidence" value="ECO:0007669"/>
    <property type="project" value="UniProtKB-SubCell"/>
</dbReference>
<accession>A0A1E1KIN0</accession>
<reference evidence="15" key="1">
    <citation type="submission" date="2016-03" db="EMBL/GenBank/DDBJ databases">
        <authorList>
            <person name="Guldener U."/>
        </authorList>
    </citation>
    <scope>NUCLEOTIDE SEQUENCE [LARGE SCALE GENOMIC DNA]</scope>
    <source>
        <strain evidence="15">04CH-RAC-A.6.1</strain>
    </source>
</reference>
<evidence type="ECO:0000313" key="15">
    <source>
        <dbReference type="Proteomes" id="UP000178912"/>
    </source>
</evidence>
<dbReference type="CDD" id="cd06257">
    <property type="entry name" value="DnaJ"/>
    <property type="match status" value="1"/>
</dbReference>
<comment type="function">
    <text evidence="1">Required for the first step of diphthamide biosynthesis, the transfer of 3-amino-3-carboxypropyl from S-adenosyl-L-methionine to a histidine residue. Diphthamide is a post-translational modification of histidine which occurs in elongation factor 2.</text>
</comment>
<evidence type="ECO:0000256" key="5">
    <source>
        <dbReference type="ARBA" id="ARBA00006169"/>
    </source>
</evidence>
<dbReference type="AlphaFoldDB" id="A0A1E1KIN0"/>
<keyword evidence="10" id="KW-0408">Iron</keyword>
<dbReference type="InterPro" id="IPR036869">
    <property type="entry name" value="J_dom_sf"/>
</dbReference>
<dbReference type="PRINTS" id="PR00625">
    <property type="entry name" value="JDOMAIN"/>
</dbReference>
<dbReference type="Gene3D" id="3.10.660.10">
    <property type="entry name" value="DPH Zinc finger"/>
    <property type="match status" value="1"/>
</dbReference>
<evidence type="ECO:0000256" key="1">
    <source>
        <dbReference type="ARBA" id="ARBA00003474"/>
    </source>
</evidence>
<dbReference type="SMART" id="SM00271">
    <property type="entry name" value="DnaJ"/>
    <property type="match status" value="1"/>
</dbReference>
<dbReference type="PROSITE" id="PS50076">
    <property type="entry name" value="DNAJ_2"/>
    <property type="match status" value="1"/>
</dbReference>
<dbReference type="SUPFAM" id="SSF144217">
    <property type="entry name" value="CSL zinc finger"/>
    <property type="match status" value="1"/>
</dbReference>
<evidence type="ECO:0000256" key="4">
    <source>
        <dbReference type="ARBA" id="ARBA00005156"/>
    </source>
</evidence>
<dbReference type="InterPro" id="IPR036671">
    <property type="entry name" value="DPH_MB_sf"/>
</dbReference>
<keyword evidence="8" id="KW-0479">Metal-binding</keyword>
<dbReference type="InterPro" id="IPR001623">
    <property type="entry name" value="DnaJ_domain"/>
</dbReference>
<evidence type="ECO:0000256" key="9">
    <source>
        <dbReference type="ARBA" id="ARBA00022833"/>
    </source>
</evidence>
<evidence type="ECO:0000256" key="6">
    <source>
        <dbReference type="ARBA" id="ARBA00021797"/>
    </source>
</evidence>
<dbReference type="GO" id="GO:0017183">
    <property type="term" value="P:protein histidyl modification to diphthamide"/>
    <property type="evidence" value="ECO:0007669"/>
    <property type="project" value="UniProtKB-UniPathway"/>
</dbReference>
<evidence type="ECO:0000313" key="14">
    <source>
        <dbReference type="EMBL" id="CZS97907.1"/>
    </source>
</evidence>
<dbReference type="InterPro" id="IPR007872">
    <property type="entry name" value="DPH_MB_dom"/>
</dbReference>
<dbReference type="UniPathway" id="UPA00559"/>
<evidence type="ECO:0000256" key="10">
    <source>
        <dbReference type="ARBA" id="ARBA00023004"/>
    </source>
</evidence>
<evidence type="ECO:0000256" key="7">
    <source>
        <dbReference type="ARBA" id="ARBA00022490"/>
    </source>
</evidence>
<keyword evidence="7" id="KW-0963">Cytoplasm</keyword>
<evidence type="ECO:0000256" key="3">
    <source>
        <dbReference type="ARBA" id="ARBA00004496"/>
    </source>
</evidence>
<gene>
    <name evidence="14" type="ORF">RAG0_06783</name>
</gene>
<sequence length="170" mass="19106">MTYMRTFYEILGLPAALHDEPNLPAQTLRAAYRRALLQNHPDKSSANNALNTRTTLYSIDQISEAFNILSDPKSRKQYDQELKLQTANATHGGVRAKQVFRTGIETADLDDLEVDEVQGIWYRSCRCGDERGFLIKESDLEEAAEDGEICVGCKGCSLWLKVLFGVMEEA</sequence>
<comment type="similarity">
    <text evidence="5">Belongs to the DPH4 family.</text>
</comment>
<feature type="domain" description="DPH-type MB" evidence="13">
    <location>
        <begin position="103"/>
        <end position="165"/>
    </location>
</feature>
<name>A0A1E1KIN0_9HELO</name>
<evidence type="ECO:0000256" key="8">
    <source>
        <dbReference type="ARBA" id="ARBA00022723"/>
    </source>
</evidence>
<dbReference type="PANTHER" id="PTHR21454:SF46">
    <property type="entry name" value="DIPHTHAMIDE BIOSYNTHESIS PROTEIN 4"/>
    <property type="match status" value="1"/>
</dbReference>
<dbReference type="GO" id="GO:0005737">
    <property type="term" value="C:cytoplasm"/>
    <property type="evidence" value="ECO:0007669"/>
    <property type="project" value="UniProtKB-SubCell"/>
</dbReference>
<comment type="subcellular location">
    <subcellularLocation>
        <location evidence="3">Cytoplasm</location>
    </subcellularLocation>
    <subcellularLocation>
        <location evidence="2">Nucleus</location>
    </subcellularLocation>
</comment>
<keyword evidence="11" id="KW-0539">Nucleus</keyword>
<dbReference type="OrthoDB" id="445556at2759"/>
<dbReference type="PANTHER" id="PTHR21454">
    <property type="entry name" value="DPH3 HOMOLOG-RELATED"/>
    <property type="match status" value="1"/>
</dbReference>
<dbReference type="EMBL" id="FJUX01000034">
    <property type="protein sequence ID" value="CZS97907.1"/>
    <property type="molecule type" value="Genomic_DNA"/>
</dbReference>
<dbReference type="Pfam" id="PF00226">
    <property type="entry name" value="DnaJ"/>
    <property type="match status" value="1"/>
</dbReference>
<dbReference type="Gene3D" id="1.10.287.110">
    <property type="entry name" value="DnaJ domain"/>
    <property type="match status" value="1"/>
</dbReference>
<dbReference type="GO" id="GO:0046872">
    <property type="term" value="F:metal ion binding"/>
    <property type="evidence" value="ECO:0007669"/>
    <property type="project" value="UniProtKB-KW"/>
</dbReference>
<feature type="domain" description="J" evidence="12">
    <location>
        <begin position="6"/>
        <end position="82"/>
    </location>
</feature>
<dbReference type="InterPro" id="IPR044248">
    <property type="entry name" value="DPH3/4-like"/>
</dbReference>
<keyword evidence="9" id="KW-0862">Zinc</keyword>
<dbReference type="SUPFAM" id="SSF46565">
    <property type="entry name" value="Chaperone J-domain"/>
    <property type="match status" value="1"/>
</dbReference>
<proteinExistence type="inferred from homology"/>
<keyword evidence="15" id="KW-1185">Reference proteome</keyword>
<dbReference type="Pfam" id="PF05207">
    <property type="entry name" value="Zn_ribbon_CSL"/>
    <property type="match status" value="1"/>
</dbReference>
<evidence type="ECO:0000259" key="13">
    <source>
        <dbReference type="PROSITE" id="PS51074"/>
    </source>
</evidence>